<sequence>MNTAQSPPKVFPDSTTPSSLPTPPTPVPGLTPLILGWWPCGHSGSSQRRSCITSLWSQIIPHTSPGSRSISSRQASIADHTWLGHRETILNSYTQMLVHR</sequence>
<evidence type="ECO:0000313" key="2">
    <source>
        <dbReference type="EMBL" id="CAG6451575.1"/>
    </source>
</evidence>
<evidence type="ECO:0000256" key="1">
    <source>
        <dbReference type="SAM" id="MobiDB-lite"/>
    </source>
</evidence>
<reference evidence="2" key="1">
    <citation type="submission" date="2021-05" db="EMBL/GenBank/DDBJ databases">
        <authorList>
            <person name="Alioto T."/>
            <person name="Alioto T."/>
            <person name="Gomez Garrido J."/>
        </authorList>
    </citation>
    <scope>NUCLEOTIDE SEQUENCE</scope>
</reference>
<accession>A0A8D8EZ40</accession>
<feature type="region of interest" description="Disordered" evidence="1">
    <location>
        <begin position="1"/>
        <end position="27"/>
    </location>
</feature>
<dbReference type="EMBL" id="HBUE01018511">
    <property type="protein sequence ID" value="CAG6451575.1"/>
    <property type="molecule type" value="Transcribed_RNA"/>
</dbReference>
<protein>
    <submittedName>
        <fullName evidence="2">(northern house mosquito) hypothetical protein</fullName>
    </submittedName>
</protein>
<organism evidence="2">
    <name type="scientific">Culex pipiens</name>
    <name type="common">House mosquito</name>
    <dbReference type="NCBI Taxonomy" id="7175"/>
    <lineage>
        <taxon>Eukaryota</taxon>
        <taxon>Metazoa</taxon>
        <taxon>Ecdysozoa</taxon>
        <taxon>Arthropoda</taxon>
        <taxon>Hexapoda</taxon>
        <taxon>Insecta</taxon>
        <taxon>Pterygota</taxon>
        <taxon>Neoptera</taxon>
        <taxon>Endopterygota</taxon>
        <taxon>Diptera</taxon>
        <taxon>Nematocera</taxon>
        <taxon>Culicoidea</taxon>
        <taxon>Culicidae</taxon>
        <taxon>Culicinae</taxon>
        <taxon>Culicini</taxon>
        <taxon>Culex</taxon>
        <taxon>Culex</taxon>
    </lineage>
</organism>
<proteinExistence type="predicted"/>
<name>A0A8D8EZ40_CULPI</name>
<dbReference type="AlphaFoldDB" id="A0A8D8EZ40"/>